<organism evidence="14 15">
    <name type="scientific">Sneathiella sedimenti</name>
    <dbReference type="NCBI Taxonomy" id="2816034"/>
    <lineage>
        <taxon>Bacteria</taxon>
        <taxon>Pseudomonadati</taxon>
        <taxon>Pseudomonadota</taxon>
        <taxon>Alphaproteobacteria</taxon>
        <taxon>Sneathiellales</taxon>
        <taxon>Sneathiellaceae</taxon>
        <taxon>Sneathiella</taxon>
    </lineage>
</organism>
<feature type="transmembrane region" description="Helical" evidence="13">
    <location>
        <begin position="102"/>
        <end position="121"/>
    </location>
</feature>
<evidence type="ECO:0000256" key="8">
    <source>
        <dbReference type="ARBA" id="ARBA00022990"/>
    </source>
</evidence>
<evidence type="ECO:0000256" key="2">
    <source>
        <dbReference type="ARBA" id="ARBA00004477"/>
    </source>
</evidence>
<keyword evidence="5 13" id="KW-0812">Transmembrane</keyword>
<dbReference type="SUPFAM" id="SSF161084">
    <property type="entry name" value="MAPEG domain-like"/>
    <property type="match status" value="1"/>
</dbReference>
<keyword evidence="4" id="KW-0808">Transferase</keyword>
<dbReference type="EC" id="2.5.1.18" evidence="3"/>
<dbReference type="EMBL" id="JAFLNC010000002">
    <property type="protein sequence ID" value="MBO0333610.1"/>
    <property type="molecule type" value="Genomic_DNA"/>
</dbReference>
<dbReference type="Proteomes" id="UP000664761">
    <property type="component" value="Unassembled WGS sequence"/>
</dbReference>
<evidence type="ECO:0000313" key="14">
    <source>
        <dbReference type="EMBL" id="MBO0333610.1"/>
    </source>
</evidence>
<dbReference type="PANTHER" id="PTHR10689">
    <property type="entry name" value="MICROSOMAL GLUTATHIONE S-TRANSFERASE 1"/>
    <property type="match status" value="1"/>
</dbReference>
<sequence length="154" mass="17358">MNSFNLANPVFVAYAIAASLMVLKIMGQGWMTVYRMSKSDSGLVSPEDLQVGAFNKNPRPEQLEVNDYVDRSRRMHRNDLENIPAFLIAGLLFVAVDPNLIWAQVLFYGFVIARLLHAIAYGTKQSHEMRATFYTVGSVIVIYMAVHVLVVMIF</sequence>
<dbReference type="InterPro" id="IPR040162">
    <property type="entry name" value="MGST1-like"/>
</dbReference>
<feature type="transmembrane region" description="Helical" evidence="13">
    <location>
        <begin position="80"/>
        <end position="96"/>
    </location>
</feature>
<keyword evidence="6" id="KW-0256">Endoplasmic reticulum</keyword>
<accession>A0ABS3F573</accession>
<evidence type="ECO:0000313" key="15">
    <source>
        <dbReference type="Proteomes" id="UP000664761"/>
    </source>
</evidence>
<keyword evidence="9 13" id="KW-0472">Membrane</keyword>
<evidence type="ECO:0000256" key="7">
    <source>
        <dbReference type="ARBA" id="ARBA00022989"/>
    </source>
</evidence>
<evidence type="ECO:0000256" key="3">
    <source>
        <dbReference type="ARBA" id="ARBA00012452"/>
    </source>
</evidence>
<evidence type="ECO:0000256" key="11">
    <source>
        <dbReference type="ARBA" id="ARBA00039397"/>
    </source>
</evidence>
<feature type="transmembrane region" description="Helical" evidence="13">
    <location>
        <begin position="6"/>
        <end position="26"/>
    </location>
</feature>
<dbReference type="PANTHER" id="PTHR10689:SF6">
    <property type="entry name" value="MICROSOMAL GLUTATHIONE S-TRANSFERASE 1"/>
    <property type="match status" value="1"/>
</dbReference>
<feature type="transmembrane region" description="Helical" evidence="13">
    <location>
        <begin position="133"/>
        <end position="153"/>
    </location>
</feature>
<dbReference type="Gene3D" id="1.20.120.550">
    <property type="entry name" value="Membrane associated eicosanoid/glutathione metabolism-like domain"/>
    <property type="match status" value="1"/>
</dbReference>
<evidence type="ECO:0000256" key="12">
    <source>
        <dbReference type="ARBA" id="ARBA00049385"/>
    </source>
</evidence>
<reference evidence="14 15" key="1">
    <citation type="submission" date="2021-03" db="EMBL/GenBank/DDBJ databases">
        <title>Sneathiella sp. CAU 1612 isolated from Kang Won-do.</title>
        <authorList>
            <person name="Kim W."/>
        </authorList>
    </citation>
    <scope>NUCLEOTIDE SEQUENCE [LARGE SCALE GENOMIC DNA]</scope>
    <source>
        <strain evidence="14 15">CAU 1612</strain>
    </source>
</reference>
<proteinExistence type="predicted"/>
<dbReference type="Pfam" id="PF01124">
    <property type="entry name" value="MAPEG"/>
    <property type="match status" value="1"/>
</dbReference>
<keyword evidence="15" id="KW-1185">Reference proteome</keyword>
<dbReference type="InterPro" id="IPR023352">
    <property type="entry name" value="MAPEG-like_dom_sf"/>
</dbReference>
<keyword evidence="8" id="KW-0007">Acetylation</keyword>
<comment type="subcellular location">
    <subcellularLocation>
        <location evidence="2">Endoplasmic reticulum membrane</location>
        <topology evidence="2">Multi-pass membrane protein</topology>
    </subcellularLocation>
</comment>
<evidence type="ECO:0000256" key="1">
    <source>
        <dbReference type="ARBA" id="ARBA00003701"/>
    </source>
</evidence>
<comment type="caution">
    <text evidence="14">The sequence shown here is derived from an EMBL/GenBank/DDBJ whole genome shotgun (WGS) entry which is preliminary data.</text>
</comment>
<protein>
    <recommendedName>
        <fullName evidence="11">Microsomal glutathione S-transferase 1</fullName>
        <ecNumber evidence="3">2.5.1.18</ecNumber>
    </recommendedName>
</protein>
<evidence type="ECO:0000256" key="6">
    <source>
        <dbReference type="ARBA" id="ARBA00022824"/>
    </source>
</evidence>
<comment type="function">
    <text evidence="1">Conjugation of reduced glutathione to a wide number of exogenous and endogenous hydrophobic electrophiles.</text>
</comment>
<comment type="catalytic activity">
    <reaction evidence="12">
        <text>RX + glutathione = an S-substituted glutathione + a halide anion + H(+)</text>
        <dbReference type="Rhea" id="RHEA:16437"/>
        <dbReference type="ChEBI" id="CHEBI:15378"/>
        <dbReference type="ChEBI" id="CHEBI:16042"/>
        <dbReference type="ChEBI" id="CHEBI:17792"/>
        <dbReference type="ChEBI" id="CHEBI:57925"/>
        <dbReference type="ChEBI" id="CHEBI:90779"/>
        <dbReference type="EC" id="2.5.1.18"/>
    </reaction>
    <physiologicalReaction direction="left-to-right" evidence="12">
        <dbReference type="Rhea" id="RHEA:16438"/>
    </physiologicalReaction>
</comment>
<evidence type="ECO:0000256" key="10">
    <source>
        <dbReference type="ARBA" id="ARBA00038540"/>
    </source>
</evidence>
<keyword evidence="7 13" id="KW-1133">Transmembrane helix</keyword>
<evidence type="ECO:0000256" key="5">
    <source>
        <dbReference type="ARBA" id="ARBA00022692"/>
    </source>
</evidence>
<gene>
    <name evidence="14" type="ORF">J0X12_08300</name>
</gene>
<evidence type="ECO:0000256" key="4">
    <source>
        <dbReference type="ARBA" id="ARBA00022679"/>
    </source>
</evidence>
<evidence type="ECO:0000256" key="13">
    <source>
        <dbReference type="SAM" id="Phobius"/>
    </source>
</evidence>
<evidence type="ECO:0000256" key="9">
    <source>
        <dbReference type="ARBA" id="ARBA00023136"/>
    </source>
</evidence>
<dbReference type="RefSeq" id="WP_207044128.1">
    <property type="nucleotide sequence ID" value="NZ_JAFLNC010000002.1"/>
</dbReference>
<comment type="subunit">
    <text evidence="10">Homotrimer; The trimer binds only one molecule of glutathione.</text>
</comment>
<name>A0ABS3F573_9PROT</name>
<dbReference type="InterPro" id="IPR001129">
    <property type="entry name" value="Membr-assoc_MAPEG"/>
</dbReference>